<accession>A0A974C9T0</accession>
<sequence>MVHPCSRYIRTEECKESSHTPTQSYLFITFRSVHPQDPRELSTCTINSCFQHYRNADKLCKTCANAANCPFRCGSCLEELIRGFCVGWHRAMCRECFMLIK</sequence>
<dbReference type="Proteomes" id="UP000694892">
    <property type="component" value="Chromosome 8L"/>
</dbReference>
<organism evidence="1 2">
    <name type="scientific">Xenopus laevis</name>
    <name type="common">African clawed frog</name>
    <dbReference type="NCBI Taxonomy" id="8355"/>
    <lineage>
        <taxon>Eukaryota</taxon>
        <taxon>Metazoa</taxon>
        <taxon>Chordata</taxon>
        <taxon>Craniata</taxon>
        <taxon>Vertebrata</taxon>
        <taxon>Euteleostomi</taxon>
        <taxon>Amphibia</taxon>
        <taxon>Batrachia</taxon>
        <taxon>Anura</taxon>
        <taxon>Pipoidea</taxon>
        <taxon>Pipidae</taxon>
        <taxon>Xenopodinae</taxon>
        <taxon>Xenopus</taxon>
        <taxon>Xenopus</taxon>
    </lineage>
</organism>
<protein>
    <submittedName>
        <fullName evidence="1">Uncharacterized protein</fullName>
    </submittedName>
</protein>
<dbReference type="EMBL" id="CM004480">
    <property type="protein sequence ID" value="OCT69224.1"/>
    <property type="molecule type" value="Genomic_DNA"/>
</dbReference>
<name>A0A974C9T0_XENLA</name>
<proteinExistence type="predicted"/>
<evidence type="ECO:0000313" key="2">
    <source>
        <dbReference type="Proteomes" id="UP000694892"/>
    </source>
</evidence>
<reference evidence="2" key="1">
    <citation type="journal article" date="2016" name="Nature">
        <title>Genome evolution in the allotetraploid frog Xenopus laevis.</title>
        <authorList>
            <person name="Session A.M."/>
            <person name="Uno Y."/>
            <person name="Kwon T."/>
            <person name="Chapman J.A."/>
            <person name="Toyoda A."/>
            <person name="Takahashi S."/>
            <person name="Fukui A."/>
            <person name="Hikosaka A."/>
            <person name="Suzuki A."/>
            <person name="Kondo M."/>
            <person name="van Heeringen S.J."/>
            <person name="Quigley I."/>
            <person name="Heinz S."/>
            <person name="Ogino H."/>
            <person name="Ochi H."/>
            <person name="Hellsten U."/>
            <person name="Lyons J.B."/>
            <person name="Simakov O."/>
            <person name="Putnam N."/>
            <person name="Stites J."/>
            <person name="Kuroki Y."/>
            <person name="Tanaka T."/>
            <person name="Michiue T."/>
            <person name="Watanabe M."/>
            <person name="Bogdanovic O."/>
            <person name="Lister R."/>
            <person name="Georgiou G."/>
            <person name="Paranjpe S.S."/>
            <person name="van Kruijsbergen I."/>
            <person name="Shu S."/>
            <person name="Carlson J."/>
            <person name="Kinoshita T."/>
            <person name="Ohta Y."/>
            <person name="Mawaribuchi S."/>
            <person name="Jenkins J."/>
            <person name="Grimwood J."/>
            <person name="Schmutz J."/>
            <person name="Mitros T."/>
            <person name="Mozaffari S.V."/>
            <person name="Suzuki Y."/>
            <person name="Haramoto Y."/>
            <person name="Yamamoto T.S."/>
            <person name="Takagi C."/>
            <person name="Heald R."/>
            <person name="Miller K."/>
            <person name="Haudenschild C."/>
            <person name="Kitzman J."/>
            <person name="Nakayama T."/>
            <person name="Izutsu Y."/>
            <person name="Robert J."/>
            <person name="Fortriede J."/>
            <person name="Burns K."/>
            <person name="Lotay V."/>
            <person name="Karimi K."/>
            <person name="Yasuoka Y."/>
            <person name="Dichmann D.S."/>
            <person name="Flajnik M.F."/>
            <person name="Houston D.W."/>
            <person name="Shendure J."/>
            <person name="DuPasquier L."/>
            <person name="Vize P.D."/>
            <person name="Zorn A.M."/>
            <person name="Ito M."/>
            <person name="Marcotte E.M."/>
            <person name="Wallingford J.B."/>
            <person name="Ito Y."/>
            <person name="Asashima M."/>
            <person name="Ueno N."/>
            <person name="Matsuda Y."/>
            <person name="Veenstra G.J."/>
            <person name="Fujiyama A."/>
            <person name="Harland R.M."/>
            <person name="Taira M."/>
            <person name="Rokhsar D.S."/>
        </authorList>
    </citation>
    <scope>NUCLEOTIDE SEQUENCE [LARGE SCALE GENOMIC DNA]</scope>
    <source>
        <strain evidence="2">J</strain>
    </source>
</reference>
<evidence type="ECO:0000313" key="1">
    <source>
        <dbReference type="EMBL" id="OCT69224.1"/>
    </source>
</evidence>
<dbReference type="AlphaFoldDB" id="A0A974C9T0"/>
<gene>
    <name evidence="1" type="ORF">XELAEV_18040536mg</name>
</gene>